<dbReference type="Pfam" id="PF02518">
    <property type="entry name" value="HATPase_c"/>
    <property type="match status" value="1"/>
</dbReference>
<evidence type="ECO:0000313" key="11">
    <source>
        <dbReference type="EMBL" id="NYJ34374.1"/>
    </source>
</evidence>
<dbReference type="GO" id="GO:0046983">
    <property type="term" value="F:protein dimerization activity"/>
    <property type="evidence" value="ECO:0007669"/>
    <property type="project" value="InterPro"/>
</dbReference>
<dbReference type="CDD" id="cd16917">
    <property type="entry name" value="HATPase_UhpB-NarQ-NarX-like"/>
    <property type="match status" value="1"/>
</dbReference>
<dbReference type="InterPro" id="IPR050482">
    <property type="entry name" value="Sensor_HK_TwoCompSys"/>
</dbReference>
<dbReference type="InterPro" id="IPR011712">
    <property type="entry name" value="Sig_transdc_His_kin_sub3_dim/P"/>
</dbReference>
<keyword evidence="8 9" id="KW-0472">Membrane</keyword>
<dbReference type="Gene3D" id="3.30.565.10">
    <property type="entry name" value="Histidine kinase-like ATPase, C-terminal domain"/>
    <property type="match status" value="1"/>
</dbReference>
<feature type="transmembrane region" description="Helical" evidence="9">
    <location>
        <begin position="12"/>
        <end position="37"/>
    </location>
</feature>
<evidence type="ECO:0000256" key="7">
    <source>
        <dbReference type="ARBA" id="ARBA00023012"/>
    </source>
</evidence>
<dbReference type="Gene3D" id="1.20.5.1930">
    <property type="match status" value="1"/>
</dbReference>
<feature type="transmembrane region" description="Helical" evidence="9">
    <location>
        <begin position="145"/>
        <end position="163"/>
    </location>
</feature>
<dbReference type="PANTHER" id="PTHR24421">
    <property type="entry name" value="NITRATE/NITRITE SENSOR PROTEIN NARX-RELATED"/>
    <property type="match status" value="1"/>
</dbReference>
<dbReference type="RefSeq" id="WP_179822984.1">
    <property type="nucleotide sequence ID" value="NZ_JACCFS010000001.1"/>
</dbReference>
<evidence type="ECO:0000259" key="10">
    <source>
        <dbReference type="SMART" id="SM00387"/>
    </source>
</evidence>
<keyword evidence="4 9" id="KW-0812">Transmembrane</keyword>
<name>A0A7Z0EM20_9ACTN</name>
<evidence type="ECO:0000256" key="4">
    <source>
        <dbReference type="ARBA" id="ARBA00022692"/>
    </source>
</evidence>
<dbReference type="InterPro" id="IPR003594">
    <property type="entry name" value="HATPase_dom"/>
</dbReference>
<keyword evidence="5 11" id="KW-0418">Kinase</keyword>
<dbReference type="PANTHER" id="PTHR24421:SF37">
    <property type="entry name" value="SENSOR HISTIDINE KINASE NARS"/>
    <property type="match status" value="1"/>
</dbReference>
<dbReference type="EMBL" id="JACCFS010000001">
    <property type="protein sequence ID" value="NYJ34374.1"/>
    <property type="molecule type" value="Genomic_DNA"/>
</dbReference>
<evidence type="ECO:0000313" key="12">
    <source>
        <dbReference type="Proteomes" id="UP000572051"/>
    </source>
</evidence>
<reference evidence="11 12" key="1">
    <citation type="submission" date="2020-07" db="EMBL/GenBank/DDBJ databases">
        <title>Sequencing the genomes of 1000 actinobacteria strains.</title>
        <authorList>
            <person name="Klenk H.-P."/>
        </authorList>
    </citation>
    <scope>NUCLEOTIDE SEQUENCE [LARGE SCALE GENOMIC DNA]</scope>
    <source>
        <strain evidence="11 12">DSM 44442</strain>
    </source>
</reference>
<keyword evidence="7" id="KW-0902">Two-component regulatory system</keyword>
<comment type="caution">
    <text evidence="11">The sequence shown here is derived from an EMBL/GenBank/DDBJ whole genome shotgun (WGS) entry which is preliminary data.</text>
</comment>
<proteinExistence type="predicted"/>
<evidence type="ECO:0000256" key="9">
    <source>
        <dbReference type="SAM" id="Phobius"/>
    </source>
</evidence>
<dbReference type="InterPro" id="IPR036890">
    <property type="entry name" value="HATPase_C_sf"/>
</dbReference>
<keyword evidence="3" id="KW-0808">Transferase</keyword>
<dbReference type="GO" id="GO:0000155">
    <property type="term" value="F:phosphorelay sensor kinase activity"/>
    <property type="evidence" value="ECO:0007669"/>
    <property type="project" value="InterPro"/>
</dbReference>
<dbReference type="SUPFAM" id="SSF55874">
    <property type="entry name" value="ATPase domain of HSP90 chaperone/DNA topoisomerase II/histidine kinase"/>
    <property type="match status" value="1"/>
</dbReference>
<keyword evidence="2" id="KW-1003">Cell membrane</keyword>
<protein>
    <submittedName>
        <fullName evidence="11">Signal transduction histidine kinase</fullName>
    </submittedName>
</protein>
<keyword evidence="6 9" id="KW-1133">Transmembrane helix</keyword>
<evidence type="ECO:0000256" key="3">
    <source>
        <dbReference type="ARBA" id="ARBA00022679"/>
    </source>
</evidence>
<sequence length="657" mass="68797">MNGDRRAVRLVRLAWALAALAGAELVTALVAVLALGMTMGEVVSSYVLTNAVMGTGFAACGAVLAGQRGRNPIGWLFLAAGLAHLTSAAAVLLAVLGLDLGWPEWGVRALTTVFMAAWPWGIGMFLALALQLFPTGRPVTPRWRRLLVATVVLGIGFTMTMAAEPAPVPIGGTEVATYTGVPFYASVGPLWTVFNAGSLLGIAGALAGLVVRWRRGDERLRRQLLWLVLAGLAAVALNLPRWIVGEGPILLLLAVVLVPVAVTVAILRHQLLDIRLVVSRTALYLGLTLAVVAAYSVLVAASDALVRGASGVPVVAALLIALAFNPVRIRAQRWVDRLFYGSRGDPVGAVSQMSARLAADDLSGVLAGIAEALRLPFAALRHDGREVAAVGDRPESTHTVALAFRGARVGDLVVGHRYGERALSGADRNVLALLASPLAAALHASALSDELQASRERIIAAREEERRRLHRDLHDGLGPVLTGAGYKADAARNLVADAPERAGSLIAEVRTDLKAAVDDVRRIVYGLRPPALDELGLVGAVRRQCEALLIDVDLDAPPALPALPAAVEVAAYRIISEALTNAARHARADSVRVGIRVGTAVEVTVEDDGGSGDPWEPGVGLRSIRDRAAELGGSCRAGPGPNGGRVEAVLPLEVARP</sequence>
<evidence type="ECO:0000256" key="8">
    <source>
        <dbReference type="ARBA" id="ARBA00023136"/>
    </source>
</evidence>
<feature type="transmembrane region" description="Helical" evidence="9">
    <location>
        <begin position="183"/>
        <end position="211"/>
    </location>
</feature>
<comment type="subcellular location">
    <subcellularLocation>
        <location evidence="1">Cell membrane</location>
        <topology evidence="1">Multi-pass membrane protein</topology>
    </subcellularLocation>
</comment>
<feature type="transmembrane region" description="Helical" evidence="9">
    <location>
        <begin position="110"/>
        <end position="133"/>
    </location>
</feature>
<feature type="transmembrane region" description="Helical" evidence="9">
    <location>
        <begin position="304"/>
        <end position="324"/>
    </location>
</feature>
<dbReference type="Pfam" id="PF07730">
    <property type="entry name" value="HisKA_3"/>
    <property type="match status" value="1"/>
</dbReference>
<evidence type="ECO:0000256" key="6">
    <source>
        <dbReference type="ARBA" id="ARBA00022989"/>
    </source>
</evidence>
<accession>A0A7Z0EM20</accession>
<evidence type="ECO:0000256" key="5">
    <source>
        <dbReference type="ARBA" id="ARBA00022777"/>
    </source>
</evidence>
<dbReference type="AlphaFoldDB" id="A0A7Z0EM20"/>
<feature type="transmembrane region" description="Helical" evidence="9">
    <location>
        <begin position="249"/>
        <end position="269"/>
    </location>
</feature>
<dbReference type="Proteomes" id="UP000572051">
    <property type="component" value="Unassembled WGS sequence"/>
</dbReference>
<feature type="transmembrane region" description="Helical" evidence="9">
    <location>
        <begin position="73"/>
        <end position="98"/>
    </location>
</feature>
<dbReference type="GO" id="GO:0005886">
    <property type="term" value="C:plasma membrane"/>
    <property type="evidence" value="ECO:0007669"/>
    <property type="project" value="UniProtKB-SubCell"/>
</dbReference>
<dbReference type="SMART" id="SM00387">
    <property type="entry name" value="HATPase_c"/>
    <property type="match status" value="1"/>
</dbReference>
<keyword evidence="12" id="KW-1185">Reference proteome</keyword>
<gene>
    <name evidence="11" type="ORF">HNR10_002255</name>
</gene>
<evidence type="ECO:0000256" key="1">
    <source>
        <dbReference type="ARBA" id="ARBA00004651"/>
    </source>
</evidence>
<feature type="transmembrane region" description="Helical" evidence="9">
    <location>
        <begin position="43"/>
        <end position="66"/>
    </location>
</feature>
<feature type="transmembrane region" description="Helical" evidence="9">
    <location>
        <begin position="223"/>
        <end position="243"/>
    </location>
</feature>
<feature type="domain" description="Histidine kinase/HSP90-like ATPase" evidence="10">
    <location>
        <begin position="566"/>
        <end position="654"/>
    </location>
</feature>
<evidence type="ECO:0000256" key="2">
    <source>
        <dbReference type="ARBA" id="ARBA00022475"/>
    </source>
</evidence>
<feature type="transmembrane region" description="Helical" evidence="9">
    <location>
        <begin position="281"/>
        <end position="298"/>
    </location>
</feature>
<organism evidence="11 12">
    <name type="scientific">Nocardiopsis aegyptia</name>
    <dbReference type="NCBI Taxonomy" id="220378"/>
    <lineage>
        <taxon>Bacteria</taxon>
        <taxon>Bacillati</taxon>
        <taxon>Actinomycetota</taxon>
        <taxon>Actinomycetes</taxon>
        <taxon>Streptosporangiales</taxon>
        <taxon>Nocardiopsidaceae</taxon>
        <taxon>Nocardiopsis</taxon>
    </lineage>
</organism>